<dbReference type="GO" id="GO:0005886">
    <property type="term" value="C:plasma membrane"/>
    <property type="evidence" value="ECO:0007669"/>
    <property type="project" value="TreeGrafter"/>
</dbReference>
<dbReference type="GO" id="GO:0019695">
    <property type="term" value="P:choline metabolic process"/>
    <property type="evidence" value="ECO:0007669"/>
    <property type="project" value="TreeGrafter"/>
</dbReference>
<dbReference type="PROSITE" id="PS00941">
    <property type="entry name" value="CARBOXYLESTERASE_B_2"/>
    <property type="match status" value="1"/>
</dbReference>
<dbReference type="GO" id="GO:0003990">
    <property type="term" value="F:acetylcholinesterase activity"/>
    <property type="evidence" value="ECO:0007669"/>
    <property type="project" value="TreeGrafter"/>
</dbReference>
<proteinExistence type="inferred from homology"/>
<evidence type="ECO:0000313" key="6">
    <source>
        <dbReference type="EMBL" id="PIK47896.1"/>
    </source>
</evidence>
<protein>
    <recommendedName>
        <fullName evidence="4">Carboxylic ester hydrolase</fullName>
        <ecNumber evidence="4">3.1.1.-</ecNumber>
    </recommendedName>
</protein>
<dbReference type="PANTHER" id="PTHR43918:SF4">
    <property type="entry name" value="CARBOXYLIC ESTER HYDROLASE"/>
    <property type="match status" value="1"/>
</dbReference>
<evidence type="ECO:0000259" key="5">
    <source>
        <dbReference type="Pfam" id="PF00135"/>
    </source>
</evidence>
<dbReference type="InterPro" id="IPR002018">
    <property type="entry name" value="CarbesteraseB"/>
</dbReference>
<keyword evidence="7" id="KW-1185">Reference proteome</keyword>
<sequence>MNLHLVLITFACVLWHSSGGDPTTVTVQQGQIVGETVDFNEDGISTQVDIFKGIPFAEPPLRFAAPKPKEPWVGDWNATYFRPACYQIPTNSWKPWVFLDVDEDCLYLNVYTPSPKPDNAPVMVYIHGGSYTTGTAMDVDLSGVPMAAFEGVITVVINYRLNVFGYLSTGDDAAPGNFGFLDQAEALKWVRANIQAFGGDDTRITIFGESAGSGSVDFHRFSKYSRDFFDQSILQSGSAIAWWSFVSDLEEERAQAFSLGEKVNCEAEDTVQLIDCLRSVDAARLYLAYSLNGYNWWPNLDGVFLDESPFDLLARGDVKDGPMMVGYNRDEGTLIVPSFYPDYVGKQEPPYIPRQSFDSMVEMTLYLRRDIVNEIIEDSVKQEYMDWSQADNDTADYFLQYLPIYGDITFSCPANEIIRAHASVMTSPVYQYFLTHVPTTSYYERDGEGLVVSGRSRGGHSFCVWLGIQRDIKDSMNGRMKRGTSLVIS</sequence>
<dbReference type="GO" id="GO:0006581">
    <property type="term" value="P:acetylcholine catabolic process"/>
    <property type="evidence" value="ECO:0007669"/>
    <property type="project" value="TreeGrafter"/>
</dbReference>
<dbReference type="Pfam" id="PF00135">
    <property type="entry name" value="COesterase"/>
    <property type="match status" value="1"/>
</dbReference>
<dbReference type="PANTHER" id="PTHR43918">
    <property type="entry name" value="ACETYLCHOLINESTERASE"/>
    <property type="match status" value="1"/>
</dbReference>
<feature type="signal peptide" evidence="4">
    <location>
        <begin position="1"/>
        <end position="19"/>
    </location>
</feature>
<dbReference type="PROSITE" id="PS00122">
    <property type="entry name" value="CARBOXYLESTERASE_B_1"/>
    <property type="match status" value="1"/>
</dbReference>
<reference evidence="6 7" key="1">
    <citation type="journal article" date="2017" name="PLoS Biol.">
        <title>The sea cucumber genome provides insights into morphological evolution and visceral regeneration.</title>
        <authorList>
            <person name="Zhang X."/>
            <person name="Sun L."/>
            <person name="Yuan J."/>
            <person name="Sun Y."/>
            <person name="Gao Y."/>
            <person name="Zhang L."/>
            <person name="Li S."/>
            <person name="Dai H."/>
            <person name="Hamel J.F."/>
            <person name="Liu C."/>
            <person name="Yu Y."/>
            <person name="Liu S."/>
            <person name="Lin W."/>
            <person name="Guo K."/>
            <person name="Jin S."/>
            <person name="Xu P."/>
            <person name="Storey K.B."/>
            <person name="Huan P."/>
            <person name="Zhang T."/>
            <person name="Zhou Y."/>
            <person name="Zhang J."/>
            <person name="Lin C."/>
            <person name="Li X."/>
            <person name="Xing L."/>
            <person name="Huo D."/>
            <person name="Sun M."/>
            <person name="Wang L."/>
            <person name="Mercier A."/>
            <person name="Li F."/>
            <person name="Yang H."/>
            <person name="Xiang J."/>
        </authorList>
    </citation>
    <scope>NUCLEOTIDE SEQUENCE [LARGE SCALE GENOMIC DNA]</scope>
    <source>
        <strain evidence="6">Shaxun</strain>
        <tissue evidence="6">Muscle</tissue>
    </source>
</reference>
<keyword evidence="4" id="KW-0732">Signal</keyword>
<dbReference type="OrthoDB" id="3200163at2759"/>
<dbReference type="InterPro" id="IPR050654">
    <property type="entry name" value="AChE-related_enzymes"/>
</dbReference>
<evidence type="ECO:0000256" key="4">
    <source>
        <dbReference type="RuleBase" id="RU361235"/>
    </source>
</evidence>
<evidence type="ECO:0000313" key="7">
    <source>
        <dbReference type="Proteomes" id="UP000230750"/>
    </source>
</evidence>
<dbReference type="Proteomes" id="UP000230750">
    <property type="component" value="Unassembled WGS sequence"/>
</dbReference>
<dbReference type="InterPro" id="IPR029058">
    <property type="entry name" value="AB_hydrolase_fold"/>
</dbReference>
<evidence type="ECO:0000256" key="2">
    <source>
        <dbReference type="ARBA" id="ARBA00022487"/>
    </source>
</evidence>
<evidence type="ECO:0000256" key="3">
    <source>
        <dbReference type="ARBA" id="ARBA00022801"/>
    </source>
</evidence>
<comment type="caution">
    <text evidence="6">The sequence shown here is derived from an EMBL/GenBank/DDBJ whole genome shotgun (WGS) entry which is preliminary data.</text>
</comment>
<dbReference type="EC" id="3.1.1.-" evidence="4"/>
<dbReference type="EMBL" id="MRZV01000551">
    <property type="protein sequence ID" value="PIK47896.1"/>
    <property type="molecule type" value="Genomic_DNA"/>
</dbReference>
<feature type="domain" description="Carboxylesterase type B" evidence="5">
    <location>
        <begin position="22"/>
        <end position="443"/>
    </location>
</feature>
<gene>
    <name evidence="6" type="ORF">BSL78_15226</name>
</gene>
<dbReference type="GO" id="GO:0005615">
    <property type="term" value="C:extracellular space"/>
    <property type="evidence" value="ECO:0007669"/>
    <property type="project" value="TreeGrafter"/>
</dbReference>
<dbReference type="STRING" id="307972.A0A2G8KIS6"/>
<comment type="similarity">
    <text evidence="1 4">Belongs to the type-B carboxylesterase/lipase family.</text>
</comment>
<accession>A0A2G8KIS6</accession>
<name>A0A2G8KIS6_STIJA</name>
<dbReference type="AlphaFoldDB" id="A0A2G8KIS6"/>
<organism evidence="6 7">
    <name type="scientific">Stichopus japonicus</name>
    <name type="common">Sea cucumber</name>
    <dbReference type="NCBI Taxonomy" id="307972"/>
    <lineage>
        <taxon>Eukaryota</taxon>
        <taxon>Metazoa</taxon>
        <taxon>Echinodermata</taxon>
        <taxon>Eleutherozoa</taxon>
        <taxon>Echinozoa</taxon>
        <taxon>Holothuroidea</taxon>
        <taxon>Aspidochirotacea</taxon>
        <taxon>Aspidochirotida</taxon>
        <taxon>Stichopodidae</taxon>
        <taxon>Apostichopus</taxon>
    </lineage>
</organism>
<feature type="chain" id="PRO_5013429117" description="Carboxylic ester hydrolase" evidence="4">
    <location>
        <begin position="20"/>
        <end position="489"/>
    </location>
</feature>
<dbReference type="Gene3D" id="3.40.50.1820">
    <property type="entry name" value="alpha/beta hydrolase"/>
    <property type="match status" value="1"/>
</dbReference>
<keyword evidence="2" id="KW-0719">Serine esterase</keyword>
<dbReference type="SUPFAM" id="SSF53474">
    <property type="entry name" value="alpha/beta-Hydrolases"/>
    <property type="match status" value="1"/>
</dbReference>
<keyword evidence="3 4" id="KW-0378">Hydrolase</keyword>
<dbReference type="InterPro" id="IPR019819">
    <property type="entry name" value="Carboxylesterase_B_CS"/>
</dbReference>
<evidence type="ECO:0000256" key="1">
    <source>
        <dbReference type="ARBA" id="ARBA00005964"/>
    </source>
</evidence>
<dbReference type="InterPro" id="IPR019826">
    <property type="entry name" value="Carboxylesterase_B_AS"/>
</dbReference>